<dbReference type="EMBL" id="MCGO01000019">
    <property type="protein sequence ID" value="ORY45615.1"/>
    <property type="molecule type" value="Genomic_DNA"/>
</dbReference>
<dbReference type="InterPro" id="IPR013149">
    <property type="entry name" value="ADH-like_C"/>
</dbReference>
<reference evidence="4 5" key="1">
    <citation type="submission" date="2016-07" db="EMBL/GenBank/DDBJ databases">
        <title>Pervasive Adenine N6-methylation of Active Genes in Fungi.</title>
        <authorList>
            <consortium name="DOE Joint Genome Institute"/>
            <person name="Mondo S.J."/>
            <person name="Dannebaum R.O."/>
            <person name="Kuo R.C."/>
            <person name="Labutti K."/>
            <person name="Haridas S."/>
            <person name="Kuo A."/>
            <person name="Salamov A."/>
            <person name="Ahrendt S.R."/>
            <person name="Lipzen A."/>
            <person name="Sullivan W."/>
            <person name="Andreopoulos W.B."/>
            <person name="Clum A."/>
            <person name="Lindquist E."/>
            <person name="Daum C."/>
            <person name="Ramamoorthy G.K."/>
            <person name="Gryganskyi A."/>
            <person name="Culley D."/>
            <person name="Magnuson J.K."/>
            <person name="James T.Y."/>
            <person name="O'Malley M.A."/>
            <person name="Stajich J.E."/>
            <person name="Spatafora J.W."/>
            <person name="Visel A."/>
            <person name="Grigoriev I.V."/>
        </authorList>
    </citation>
    <scope>NUCLEOTIDE SEQUENCE [LARGE SCALE GENOMIC DNA]</scope>
    <source>
        <strain evidence="4 5">JEL800</strain>
    </source>
</reference>
<dbReference type="InterPro" id="IPR011032">
    <property type="entry name" value="GroES-like_sf"/>
</dbReference>
<proteinExistence type="predicted"/>
<evidence type="ECO:0000256" key="2">
    <source>
        <dbReference type="ARBA" id="ARBA00023002"/>
    </source>
</evidence>
<dbReference type="CDD" id="cd05276">
    <property type="entry name" value="p53_inducible_oxidoreductase"/>
    <property type="match status" value="1"/>
</dbReference>
<dbReference type="PANTHER" id="PTHR48106:SF18">
    <property type="entry name" value="QUINONE OXIDOREDUCTASE PIG3"/>
    <property type="match status" value="1"/>
</dbReference>
<feature type="domain" description="Enoyl reductase (ER)" evidence="3">
    <location>
        <begin position="10"/>
        <end position="328"/>
    </location>
</feature>
<accession>A0A1Y2CH31</accession>
<keyword evidence="5" id="KW-1185">Reference proteome</keyword>
<dbReference type="NCBIfam" id="TIGR02824">
    <property type="entry name" value="quinone_pig3"/>
    <property type="match status" value="1"/>
</dbReference>
<gene>
    <name evidence="4" type="ORF">BCR33DRAFT_678964</name>
</gene>
<dbReference type="InterPro" id="IPR036291">
    <property type="entry name" value="NAD(P)-bd_dom_sf"/>
</dbReference>
<dbReference type="Pfam" id="PF08240">
    <property type="entry name" value="ADH_N"/>
    <property type="match status" value="1"/>
</dbReference>
<dbReference type="InterPro" id="IPR014189">
    <property type="entry name" value="Quinone_OxRdtase_PIG3"/>
</dbReference>
<dbReference type="AlphaFoldDB" id="A0A1Y2CH31"/>
<keyword evidence="1" id="KW-0521">NADP</keyword>
<dbReference type="OrthoDB" id="203908at2759"/>
<dbReference type="PANTHER" id="PTHR48106">
    <property type="entry name" value="QUINONE OXIDOREDUCTASE PIG3-RELATED"/>
    <property type="match status" value="1"/>
</dbReference>
<evidence type="ECO:0000256" key="1">
    <source>
        <dbReference type="ARBA" id="ARBA00022857"/>
    </source>
</evidence>
<comment type="caution">
    <text evidence="4">The sequence shown here is derived from an EMBL/GenBank/DDBJ whole genome shotgun (WGS) entry which is preliminary data.</text>
</comment>
<dbReference type="SUPFAM" id="SSF51735">
    <property type="entry name" value="NAD(P)-binding Rossmann-fold domains"/>
    <property type="match status" value="1"/>
</dbReference>
<dbReference type="Proteomes" id="UP000193642">
    <property type="component" value="Unassembled WGS sequence"/>
</dbReference>
<evidence type="ECO:0000259" key="3">
    <source>
        <dbReference type="SMART" id="SM00829"/>
    </source>
</evidence>
<dbReference type="InterPro" id="IPR013154">
    <property type="entry name" value="ADH-like_N"/>
</dbReference>
<evidence type="ECO:0000313" key="4">
    <source>
        <dbReference type="EMBL" id="ORY45615.1"/>
    </source>
</evidence>
<evidence type="ECO:0000313" key="5">
    <source>
        <dbReference type="Proteomes" id="UP000193642"/>
    </source>
</evidence>
<protein>
    <submittedName>
        <fullName evidence="4">NADPH:quinone reductase</fullName>
    </submittedName>
</protein>
<dbReference type="Pfam" id="PF00107">
    <property type="entry name" value="ADH_zinc_N"/>
    <property type="match status" value="1"/>
</dbReference>
<name>A0A1Y2CH31_9FUNG</name>
<sequence>MKAILVSEPGDASKLVLGETETPTPSESQLLVKVHSFALNRMDVVQRQGSYPAPFGASQILGVEFAGTVSKIGGNADGWKEGERVFGLVYGGAYAEYVVIDKQMAMRIPDHISYQTAASLPEVWFTAYQALFLNCNLEEGENVLIHAGASGVGSVAIQIAKYIGKAKNIIVTVGTEDKKTFCKDLGATHAINYKTEDWPKEVEKITEGKGVNVIVDFVGATHWNGNLASLSLDGRMVMLAFLSGAVIKESNLALILRKRLTIRGSSLRSRELPYLRKLKNQLETQAFGPIFDNSLPLRSHIDKQFSWKDIQEAHRYLESNQSMGKIVINID</sequence>
<dbReference type="SMART" id="SM00829">
    <property type="entry name" value="PKS_ER"/>
    <property type="match status" value="1"/>
</dbReference>
<dbReference type="GO" id="GO:0070402">
    <property type="term" value="F:NADPH binding"/>
    <property type="evidence" value="ECO:0007669"/>
    <property type="project" value="TreeGrafter"/>
</dbReference>
<keyword evidence="2" id="KW-0560">Oxidoreductase</keyword>
<dbReference type="Gene3D" id="3.90.180.10">
    <property type="entry name" value="Medium-chain alcohol dehydrogenases, catalytic domain"/>
    <property type="match status" value="1"/>
</dbReference>
<dbReference type="STRING" id="329046.A0A1Y2CH31"/>
<dbReference type="InterPro" id="IPR020843">
    <property type="entry name" value="ER"/>
</dbReference>
<organism evidence="4 5">
    <name type="scientific">Rhizoclosmatium globosum</name>
    <dbReference type="NCBI Taxonomy" id="329046"/>
    <lineage>
        <taxon>Eukaryota</taxon>
        <taxon>Fungi</taxon>
        <taxon>Fungi incertae sedis</taxon>
        <taxon>Chytridiomycota</taxon>
        <taxon>Chytridiomycota incertae sedis</taxon>
        <taxon>Chytridiomycetes</taxon>
        <taxon>Chytridiales</taxon>
        <taxon>Chytriomycetaceae</taxon>
        <taxon>Rhizoclosmatium</taxon>
    </lineage>
</organism>
<dbReference type="GO" id="GO:0016651">
    <property type="term" value="F:oxidoreductase activity, acting on NAD(P)H"/>
    <property type="evidence" value="ECO:0007669"/>
    <property type="project" value="TreeGrafter"/>
</dbReference>
<dbReference type="Gene3D" id="3.40.50.720">
    <property type="entry name" value="NAD(P)-binding Rossmann-like Domain"/>
    <property type="match status" value="1"/>
</dbReference>
<dbReference type="SUPFAM" id="SSF50129">
    <property type="entry name" value="GroES-like"/>
    <property type="match status" value="1"/>
</dbReference>